<protein>
    <submittedName>
        <fullName evidence="1">Uncharacterized protein</fullName>
    </submittedName>
</protein>
<dbReference type="EMBL" id="JACVVK020000794">
    <property type="protein sequence ID" value="KAK7445366.1"/>
    <property type="molecule type" value="Genomic_DNA"/>
</dbReference>
<dbReference type="AlphaFoldDB" id="A0ABD0J0R5"/>
<name>A0ABD0J0R5_9CAEN</name>
<keyword evidence="2" id="KW-1185">Reference proteome</keyword>
<evidence type="ECO:0000313" key="1">
    <source>
        <dbReference type="EMBL" id="KAK7445366.1"/>
    </source>
</evidence>
<organism evidence="1 2">
    <name type="scientific">Batillaria attramentaria</name>
    <dbReference type="NCBI Taxonomy" id="370345"/>
    <lineage>
        <taxon>Eukaryota</taxon>
        <taxon>Metazoa</taxon>
        <taxon>Spiralia</taxon>
        <taxon>Lophotrochozoa</taxon>
        <taxon>Mollusca</taxon>
        <taxon>Gastropoda</taxon>
        <taxon>Caenogastropoda</taxon>
        <taxon>Sorbeoconcha</taxon>
        <taxon>Cerithioidea</taxon>
        <taxon>Batillariidae</taxon>
        <taxon>Batillaria</taxon>
    </lineage>
</organism>
<reference evidence="1 2" key="1">
    <citation type="journal article" date="2023" name="Sci. Data">
        <title>Genome assembly of the Korean intertidal mud-creeper Batillaria attramentaria.</title>
        <authorList>
            <person name="Patra A.K."/>
            <person name="Ho P.T."/>
            <person name="Jun S."/>
            <person name="Lee S.J."/>
            <person name="Kim Y."/>
            <person name="Won Y.J."/>
        </authorList>
    </citation>
    <scope>NUCLEOTIDE SEQUENCE [LARGE SCALE GENOMIC DNA]</scope>
    <source>
        <strain evidence="1">Wonlab-2016</strain>
    </source>
</reference>
<gene>
    <name evidence="1" type="ORF">BaRGS_00040354</name>
</gene>
<proteinExistence type="predicted"/>
<accession>A0ABD0J0R5</accession>
<sequence>MIKAFARAECLQPVSGFSACPTCLAHFKGRPDQKKGELNESSSCRVAPNLIRNAGVAGWGCPRGSPASFRERRLQQSNKGPVPHDQSRRLFESLARSDQRRDQRRWAAVFSPLPMERFAA</sequence>
<dbReference type="Proteomes" id="UP001519460">
    <property type="component" value="Unassembled WGS sequence"/>
</dbReference>
<dbReference type="PROSITE" id="PS51257">
    <property type="entry name" value="PROKAR_LIPOPROTEIN"/>
    <property type="match status" value="1"/>
</dbReference>
<comment type="caution">
    <text evidence="1">The sequence shown here is derived from an EMBL/GenBank/DDBJ whole genome shotgun (WGS) entry which is preliminary data.</text>
</comment>
<evidence type="ECO:0000313" key="2">
    <source>
        <dbReference type="Proteomes" id="UP001519460"/>
    </source>
</evidence>